<comment type="similarity">
    <text evidence="9">Belongs to the MnmA/TRMU family.</text>
</comment>
<dbReference type="GO" id="GO:0103016">
    <property type="term" value="F:tRNA-uridine 2-sulfurtransferase activity"/>
    <property type="evidence" value="ECO:0007669"/>
    <property type="project" value="UniProtKB-EC"/>
</dbReference>
<comment type="caution">
    <text evidence="9">Lacks conserved residue(s) required for the propagation of feature annotation.</text>
</comment>
<dbReference type="InterPro" id="IPR023382">
    <property type="entry name" value="MnmA-like_central_sf"/>
</dbReference>
<feature type="binding site" evidence="9">
    <location>
        <position position="125"/>
    </location>
    <ligand>
        <name>ATP</name>
        <dbReference type="ChEBI" id="CHEBI:30616"/>
    </ligand>
</feature>
<evidence type="ECO:0000313" key="13">
    <source>
        <dbReference type="Proteomes" id="UP001169069"/>
    </source>
</evidence>
<evidence type="ECO:0000256" key="9">
    <source>
        <dbReference type="HAMAP-Rule" id="MF_00144"/>
    </source>
</evidence>
<keyword evidence="4 9" id="KW-0547">Nucleotide-binding</keyword>
<organism evidence="12 13">
    <name type="scientific">Sulfurovum zhangzhouensis</name>
    <dbReference type="NCBI Taxonomy" id="3019067"/>
    <lineage>
        <taxon>Bacteria</taxon>
        <taxon>Pseudomonadati</taxon>
        <taxon>Campylobacterota</taxon>
        <taxon>Epsilonproteobacteria</taxon>
        <taxon>Campylobacterales</taxon>
        <taxon>Sulfurovaceae</taxon>
        <taxon>Sulfurovum</taxon>
    </lineage>
</organism>
<keyword evidence="13" id="KW-1185">Reference proteome</keyword>
<evidence type="ECO:0000256" key="1">
    <source>
        <dbReference type="ARBA" id="ARBA00022555"/>
    </source>
</evidence>
<dbReference type="HAMAP" id="MF_00144">
    <property type="entry name" value="tRNA_thiouridyl_MnmA"/>
    <property type="match status" value="1"/>
</dbReference>
<protein>
    <recommendedName>
        <fullName evidence="9">tRNA-specific 2-thiouridylase MnmA</fullName>
        <ecNumber evidence="9">2.8.1.13</ecNumber>
    </recommendedName>
</protein>
<comment type="catalytic activity">
    <reaction evidence="8 9">
        <text>S-sulfanyl-L-cysteinyl-[protein] + uridine(34) in tRNA + AH2 + ATP = 2-thiouridine(34) in tRNA + L-cysteinyl-[protein] + A + AMP + diphosphate + H(+)</text>
        <dbReference type="Rhea" id="RHEA:47032"/>
        <dbReference type="Rhea" id="RHEA-COMP:10131"/>
        <dbReference type="Rhea" id="RHEA-COMP:11726"/>
        <dbReference type="Rhea" id="RHEA-COMP:11727"/>
        <dbReference type="Rhea" id="RHEA-COMP:11728"/>
        <dbReference type="ChEBI" id="CHEBI:13193"/>
        <dbReference type="ChEBI" id="CHEBI:15378"/>
        <dbReference type="ChEBI" id="CHEBI:17499"/>
        <dbReference type="ChEBI" id="CHEBI:29950"/>
        <dbReference type="ChEBI" id="CHEBI:30616"/>
        <dbReference type="ChEBI" id="CHEBI:33019"/>
        <dbReference type="ChEBI" id="CHEBI:61963"/>
        <dbReference type="ChEBI" id="CHEBI:65315"/>
        <dbReference type="ChEBI" id="CHEBI:87170"/>
        <dbReference type="ChEBI" id="CHEBI:456215"/>
        <dbReference type="EC" id="2.8.1.13"/>
    </reaction>
</comment>
<comment type="caution">
    <text evidence="12">The sequence shown here is derived from an EMBL/GenBank/DDBJ whole genome shotgun (WGS) entry which is preliminary data.</text>
</comment>
<feature type="site" description="Interaction with tRNA" evidence="9">
    <location>
        <position position="126"/>
    </location>
</feature>
<reference evidence="12" key="1">
    <citation type="submission" date="2023-01" db="EMBL/GenBank/DDBJ databases">
        <title>Sulfurovum sp. zt1-1 genome assembly.</title>
        <authorList>
            <person name="Wang J."/>
        </authorList>
    </citation>
    <scope>NUCLEOTIDE SEQUENCE</scope>
    <source>
        <strain evidence="12">Zt1-1</strain>
    </source>
</reference>
<gene>
    <name evidence="9 12" type="primary">mnmA</name>
    <name evidence="12" type="ORF">PGH07_06460</name>
</gene>
<keyword evidence="6 9" id="KW-0694">RNA-binding</keyword>
<dbReference type="CDD" id="cd01998">
    <property type="entry name" value="MnmA_TRMU-like"/>
    <property type="match status" value="1"/>
</dbReference>
<dbReference type="NCBIfam" id="NF001138">
    <property type="entry name" value="PRK00143.1"/>
    <property type="match status" value="1"/>
</dbReference>
<evidence type="ECO:0000256" key="5">
    <source>
        <dbReference type="ARBA" id="ARBA00022840"/>
    </source>
</evidence>
<dbReference type="SUPFAM" id="SSF52402">
    <property type="entry name" value="Adenine nucleotide alpha hydrolases-like"/>
    <property type="match status" value="1"/>
</dbReference>
<proteinExistence type="inferred from homology"/>
<dbReference type="InterPro" id="IPR014729">
    <property type="entry name" value="Rossmann-like_a/b/a_fold"/>
</dbReference>
<evidence type="ECO:0000313" key="12">
    <source>
        <dbReference type="EMBL" id="MDM5271813.1"/>
    </source>
</evidence>
<dbReference type="InterPro" id="IPR046885">
    <property type="entry name" value="MnmA-like_C"/>
</dbReference>
<evidence type="ECO:0000256" key="7">
    <source>
        <dbReference type="ARBA" id="ARBA00023157"/>
    </source>
</evidence>
<dbReference type="NCBIfam" id="TIGR00420">
    <property type="entry name" value="trmU"/>
    <property type="match status" value="1"/>
</dbReference>
<evidence type="ECO:0000259" key="11">
    <source>
        <dbReference type="Pfam" id="PF20259"/>
    </source>
</evidence>
<keyword evidence="1 9" id="KW-0820">tRNA-binding</keyword>
<dbReference type="RefSeq" id="WP_289413922.1">
    <property type="nucleotide sequence ID" value="NZ_JAQIBD010000002.1"/>
</dbReference>
<keyword evidence="3 9" id="KW-0819">tRNA processing</keyword>
<name>A0ABT7QYF6_9BACT</name>
<sequence length="346" mass="39178">MQRYGMTERKKVLIGMSGGVDSTVSAILLQKEGYEVEGVYMKLHQKEGYHEENFAKAQRVGAYLGIKVHFLDLSNEFKEEVYDYFVDSYKAGLTPNPCVMCNRTIKFGKMVEFADSIGAEYIATGHYINSDGEFIYMGKDPNKDQSYFLCEVKKEVIPRLIFPLGNWVKDDVKAYAADIEPLKDFATQKESSEICFVENTYDEVLARHMDIDMPGETVDAEGNVVGTHKGYMHYTIGKRRGFFVDGAHDPHFVLEIKPEKNQIVVGTKEQLEVHEFEIKKINLFVERDEFDCLVKVRYRTQAVPCHVKIEGDKGTVTLKEPVFGLAHGQVAAFYEGNKLIGGGVIC</sequence>
<dbReference type="Gene3D" id="2.30.30.280">
    <property type="entry name" value="Adenine nucleotide alpha hydrolases-like domains"/>
    <property type="match status" value="1"/>
</dbReference>
<dbReference type="PANTHER" id="PTHR11933:SF5">
    <property type="entry name" value="MITOCHONDRIAL TRNA-SPECIFIC 2-THIOURIDYLASE 1"/>
    <property type="match status" value="1"/>
</dbReference>
<feature type="domain" description="tRNA-specific 2-thiouridylase MnmA-like C-terminal" evidence="10">
    <location>
        <begin position="274"/>
        <end position="345"/>
    </location>
</feature>
<feature type="active site" description="Cysteine persulfide intermediate" evidence="9">
    <location>
        <position position="195"/>
    </location>
</feature>
<feature type="region of interest" description="Interaction with tRNA" evidence="9">
    <location>
        <begin position="143"/>
        <end position="145"/>
    </location>
</feature>
<feature type="domain" description="tRNA-specific 2-thiouridylase MnmA-like central" evidence="11">
    <location>
        <begin position="204"/>
        <end position="266"/>
    </location>
</feature>
<feature type="binding site" evidence="9">
    <location>
        <begin position="15"/>
        <end position="22"/>
    </location>
    <ligand>
        <name>ATP</name>
        <dbReference type="ChEBI" id="CHEBI:30616"/>
    </ligand>
</feature>
<keyword evidence="7" id="KW-1015">Disulfide bond</keyword>
<dbReference type="EMBL" id="JAQIBD010000002">
    <property type="protein sequence ID" value="MDM5271813.1"/>
    <property type="molecule type" value="Genomic_DNA"/>
</dbReference>
<evidence type="ECO:0000256" key="8">
    <source>
        <dbReference type="ARBA" id="ARBA00051542"/>
    </source>
</evidence>
<dbReference type="Pfam" id="PF03054">
    <property type="entry name" value="tRNA_Me_trans"/>
    <property type="match status" value="1"/>
</dbReference>
<dbReference type="Pfam" id="PF20259">
    <property type="entry name" value="tRNA_Me_trans_M"/>
    <property type="match status" value="1"/>
</dbReference>
<keyword evidence="2 9" id="KW-0808">Transferase</keyword>
<keyword evidence="9" id="KW-0963">Cytoplasm</keyword>
<evidence type="ECO:0000256" key="3">
    <source>
        <dbReference type="ARBA" id="ARBA00022694"/>
    </source>
</evidence>
<dbReference type="Gene3D" id="3.40.50.620">
    <property type="entry name" value="HUPs"/>
    <property type="match status" value="1"/>
</dbReference>
<evidence type="ECO:0000256" key="6">
    <source>
        <dbReference type="ARBA" id="ARBA00022884"/>
    </source>
</evidence>
<comment type="subcellular location">
    <subcellularLocation>
        <location evidence="9">Cytoplasm</location>
    </subcellularLocation>
</comment>
<comment type="function">
    <text evidence="9">Catalyzes the 2-thiolation of uridine at the wobble position (U34) of tRNA, leading to the formation of s(2)U34.</text>
</comment>
<dbReference type="Pfam" id="PF20258">
    <property type="entry name" value="tRNA_Me_trans_C"/>
    <property type="match status" value="1"/>
</dbReference>
<feature type="site" description="Interaction with tRNA" evidence="9">
    <location>
        <position position="329"/>
    </location>
</feature>
<evidence type="ECO:0000256" key="2">
    <source>
        <dbReference type="ARBA" id="ARBA00022679"/>
    </source>
</evidence>
<dbReference type="InterPro" id="IPR046884">
    <property type="entry name" value="MnmA-like_central"/>
</dbReference>
<feature type="binding site" evidence="9">
    <location>
        <position position="41"/>
    </location>
    <ligand>
        <name>ATP</name>
        <dbReference type="ChEBI" id="CHEBI:30616"/>
    </ligand>
</feature>
<feature type="active site" description="Nucleophile" evidence="9">
    <location>
        <position position="101"/>
    </location>
</feature>
<dbReference type="Proteomes" id="UP001169069">
    <property type="component" value="Unassembled WGS sequence"/>
</dbReference>
<evidence type="ECO:0000256" key="4">
    <source>
        <dbReference type="ARBA" id="ARBA00022741"/>
    </source>
</evidence>
<evidence type="ECO:0000259" key="10">
    <source>
        <dbReference type="Pfam" id="PF20258"/>
    </source>
</evidence>
<feature type="region of interest" description="Interaction with tRNA" evidence="9">
    <location>
        <begin position="297"/>
        <end position="298"/>
    </location>
</feature>
<accession>A0ABT7QYF6</accession>
<dbReference type="Gene3D" id="2.40.30.10">
    <property type="entry name" value="Translation factors"/>
    <property type="match status" value="1"/>
</dbReference>
<dbReference type="EC" id="2.8.1.13" evidence="9"/>
<dbReference type="InterPro" id="IPR004506">
    <property type="entry name" value="MnmA-like"/>
</dbReference>
<dbReference type="PANTHER" id="PTHR11933">
    <property type="entry name" value="TRNA 5-METHYLAMINOMETHYL-2-THIOURIDYLATE -METHYLTRANSFERASE"/>
    <property type="match status" value="1"/>
</dbReference>
<keyword evidence="5 9" id="KW-0067">ATP-binding</keyword>